<evidence type="ECO:0000313" key="20">
    <source>
        <dbReference type="EMBL" id="KAF7707434.1"/>
    </source>
</evidence>
<dbReference type="PROSITE" id="PS50089">
    <property type="entry name" value="ZF_RING_2"/>
    <property type="match status" value="1"/>
</dbReference>
<dbReference type="AlphaFoldDB" id="A0A8T0BK55"/>
<dbReference type="GO" id="GO:0090263">
    <property type="term" value="P:positive regulation of canonical Wnt signaling pathway"/>
    <property type="evidence" value="ECO:0007669"/>
    <property type="project" value="TreeGrafter"/>
</dbReference>
<dbReference type="GO" id="GO:0008270">
    <property type="term" value="F:zinc ion binding"/>
    <property type="evidence" value="ECO:0007669"/>
    <property type="project" value="UniProtKB-KW"/>
</dbReference>
<keyword evidence="6" id="KW-0808">Transferase</keyword>
<evidence type="ECO:0000256" key="8">
    <source>
        <dbReference type="ARBA" id="ARBA00022703"/>
    </source>
</evidence>
<evidence type="ECO:0000256" key="15">
    <source>
        <dbReference type="ARBA" id="ARBA00044214"/>
    </source>
</evidence>
<dbReference type="Proteomes" id="UP000606274">
    <property type="component" value="Unassembled WGS sequence"/>
</dbReference>
<dbReference type="GO" id="GO:0051726">
    <property type="term" value="P:regulation of cell cycle"/>
    <property type="evidence" value="ECO:0007669"/>
    <property type="project" value="TreeGrafter"/>
</dbReference>
<dbReference type="EC" id="2.3.2.27" evidence="4"/>
<evidence type="ECO:0000256" key="11">
    <source>
        <dbReference type="ARBA" id="ARBA00022771"/>
    </source>
</evidence>
<dbReference type="GO" id="GO:0043027">
    <property type="term" value="F:cysteine-type endopeptidase inhibitor activity involved in apoptotic process"/>
    <property type="evidence" value="ECO:0007669"/>
    <property type="project" value="TreeGrafter"/>
</dbReference>
<evidence type="ECO:0000256" key="13">
    <source>
        <dbReference type="ARBA" id="ARBA00022833"/>
    </source>
</evidence>
<evidence type="ECO:0000256" key="10">
    <source>
        <dbReference type="ARBA" id="ARBA00022737"/>
    </source>
</evidence>
<feature type="domain" description="RING-type" evidence="19">
    <location>
        <begin position="412"/>
        <end position="446"/>
    </location>
</feature>
<dbReference type="InterPro" id="IPR001841">
    <property type="entry name" value="Znf_RING"/>
</dbReference>
<keyword evidence="11 18" id="KW-0863">Zinc-finger</keyword>
<keyword evidence="9" id="KW-0479">Metal-binding</keyword>
<reference evidence="20" key="1">
    <citation type="submission" date="2020-08" db="EMBL/GenBank/DDBJ databases">
        <title>Chromosome-level assembly of Southern catfish (Silurus meridionalis) provides insights into visual adaptation to the nocturnal and benthic lifestyles.</title>
        <authorList>
            <person name="Zhang Y."/>
            <person name="Wang D."/>
            <person name="Peng Z."/>
        </authorList>
    </citation>
    <scope>NUCLEOTIDE SEQUENCE</scope>
    <source>
        <strain evidence="20">SWU-2019-XX</strain>
        <tissue evidence="20">Muscle</tissue>
    </source>
</reference>
<dbReference type="GO" id="GO:0005737">
    <property type="term" value="C:cytoplasm"/>
    <property type="evidence" value="ECO:0007669"/>
    <property type="project" value="UniProtKB-SubCell"/>
</dbReference>
<dbReference type="InterPro" id="IPR050784">
    <property type="entry name" value="IAP"/>
</dbReference>
<evidence type="ECO:0000256" key="9">
    <source>
        <dbReference type="ARBA" id="ARBA00022723"/>
    </source>
</evidence>
<dbReference type="Pfam" id="PF13920">
    <property type="entry name" value="zf-C3HC4_3"/>
    <property type="match status" value="1"/>
</dbReference>
<evidence type="ECO:0000256" key="5">
    <source>
        <dbReference type="ARBA" id="ARBA00022490"/>
    </source>
</evidence>
<sequence length="459" mass="52087">MDGTGVFGTVETDDGSPDFSVMSARLSSFRTFPHSEQLPAERLARAGFYFTGESDRVCCFSCHHTVENWHQGDIPEQRHHYVSPSCTFLKCVHHMNHAGTASSGSIYDEEAEDMEFRLRTGEVMDETVYPKIPHMKSEDARLRTFHNWPSWSPVQPHDLAQAGFFYVPETDIQIDRVQCFCCAGMLTRWEDGDDPWQEHTRVYPNCFFILGHDVGNIPSEQPRQESSGNSSSMESFEERLESYRDRAHPISHERLARAGFFSTGVQDSVICFKCGGRLKNWQPDEDPWEEHAKHYPGCSFLLIEKGQEFINSVQLRNPGGSAFNGFYSQASSSNVMHLEIARKAVNMGFDPIVVERTILEKIRQKSEGYSTVEDLVQDITSGAFAGNTDMRQENQTEDPLQKLEKLQREKLCKVCMDSDIAIVFIPCGHLVTCKKCSESLHKCPICCVDITQKIKTYSS</sequence>
<proteinExistence type="inferred from homology"/>
<dbReference type="GO" id="GO:0006915">
    <property type="term" value="P:apoptotic process"/>
    <property type="evidence" value="ECO:0007669"/>
    <property type="project" value="UniProtKB-KW"/>
</dbReference>
<dbReference type="SMART" id="SM00184">
    <property type="entry name" value="RING"/>
    <property type="match status" value="1"/>
</dbReference>
<accession>A0A8T0BK55</accession>
<keyword evidence="5" id="KW-0963">Cytoplasm</keyword>
<dbReference type="PANTHER" id="PTHR10044:SF115">
    <property type="entry name" value="E3 UBIQUITIN-PROTEIN LIGASE XIAP"/>
    <property type="match status" value="1"/>
</dbReference>
<dbReference type="GO" id="GO:0005634">
    <property type="term" value="C:nucleus"/>
    <property type="evidence" value="ECO:0007669"/>
    <property type="project" value="TreeGrafter"/>
</dbReference>
<comment type="catalytic activity">
    <reaction evidence="1">
        <text>S-ubiquitinyl-[E2 ubiquitin-conjugating enzyme]-L-cysteine + [acceptor protein]-L-lysine = [E2 ubiquitin-conjugating enzyme]-L-cysteine + N(6)-ubiquitinyl-[acceptor protein]-L-lysine.</text>
        <dbReference type="EC" id="2.3.2.27"/>
    </reaction>
</comment>
<evidence type="ECO:0000256" key="6">
    <source>
        <dbReference type="ARBA" id="ARBA00022679"/>
    </source>
</evidence>
<dbReference type="InterPro" id="IPR013083">
    <property type="entry name" value="Znf_RING/FYVE/PHD"/>
</dbReference>
<evidence type="ECO:0000256" key="16">
    <source>
        <dbReference type="ARBA" id="ARBA00044224"/>
    </source>
</evidence>
<dbReference type="FunFam" id="3.30.40.10:FF:000184">
    <property type="entry name" value="Baculoviral IAP repeat containing 2"/>
    <property type="match status" value="1"/>
</dbReference>
<evidence type="ECO:0000256" key="14">
    <source>
        <dbReference type="ARBA" id="ARBA00044089"/>
    </source>
</evidence>
<dbReference type="CDD" id="cd16714">
    <property type="entry name" value="RING-HC_BIRC4_8"/>
    <property type="match status" value="1"/>
</dbReference>
<keyword evidence="13" id="KW-0862">Zinc</keyword>
<dbReference type="Gene3D" id="1.10.1170.10">
    <property type="entry name" value="Inhibitor Of Apoptosis Protein (2mihbC-IAP-1), Chain A"/>
    <property type="match status" value="3"/>
</dbReference>
<dbReference type="GO" id="GO:0043066">
    <property type="term" value="P:negative regulation of apoptotic process"/>
    <property type="evidence" value="ECO:0007669"/>
    <property type="project" value="TreeGrafter"/>
</dbReference>
<dbReference type="InterPro" id="IPR001370">
    <property type="entry name" value="BIR_rpt"/>
</dbReference>
<evidence type="ECO:0000256" key="3">
    <source>
        <dbReference type="ARBA" id="ARBA00006672"/>
    </source>
</evidence>
<evidence type="ECO:0000256" key="7">
    <source>
        <dbReference type="ARBA" id="ARBA00022687"/>
    </source>
</evidence>
<gene>
    <name evidence="20" type="ORF">HF521_018652</name>
</gene>
<evidence type="ECO:0000256" key="1">
    <source>
        <dbReference type="ARBA" id="ARBA00000900"/>
    </source>
</evidence>
<keyword evidence="10" id="KW-0677">Repeat</keyword>
<comment type="subcellular location">
    <subcellularLocation>
        <location evidence="2">Cytoplasm</location>
    </subcellularLocation>
</comment>
<organism evidence="20 21">
    <name type="scientific">Silurus meridionalis</name>
    <name type="common">Southern catfish</name>
    <name type="synonym">Silurus soldatovi meridionalis</name>
    <dbReference type="NCBI Taxonomy" id="175797"/>
    <lineage>
        <taxon>Eukaryota</taxon>
        <taxon>Metazoa</taxon>
        <taxon>Chordata</taxon>
        <taxon>Craniata</taxon>
        <taxon>Vertebrata</taxon>
        <taxon>Euteleostomi</taxon>
        <taxon>Actinopterygii</taxon>
        <taxon>Neopterygii</taxon>
        <taxon>Teleostei</taxon>
        <taxon>Ostariophysi</taxon>
        <taxon>Siluriformes</taxon>
        <taxon>Siluridae</taxon>
        <taxon>Silurus</taxon>
    </lineage>
</organism>
<keyword evidence="21" id="KW-1185">Reference proteome</keyword>
<protein>
    <recommendedName>
        <fullName evidence="14">E3 ubiquitin-protein ligase XIAP</fullName>
        <ecNumber evidence="4">2.3.2.27</ecNumber>
    </recommendedName>
    <alternativeName>
        <fullName evidence="15">Baculoviral IAP repeat-containing protein 4</fullName>
    </alternativeName>
    <alternativeName>
        <fullName evidence="17">RING-type E3 ubiquitin transferase XIAP</fullName>
    </alternativeName>
    <alternativeName>
        <fullName evidence="16">X-linked inhibitor of apoptosis protein</fullName>
    </alternativeName>
</protein>
<dbReference type="GO" id="GO:0016055">
    <property type="term" value="P:Wnt signaling pathway"/>
    <property type="evidence" value="ECO:0007669"/>
    <property type="project" value="UniProtKB-KW"/>
</dbReference>
<dbReference type="PANTHER" id="PTHR10044">
    <property type="entry name" value="INHIBITOR OF APOPTOSIS"/>
    <property type="match status" value="1"/>
</dbReference>
<dbReference type="CDD" id="cd00022">
    <property type="entry name" value="BIR"/>
    <property type="match status" value="3"/>
</dbReference>
<dbReference type="GO" id="GO:0031398">
    <property type="term" value="P:positive regulation of protein ubiquitination"/>
    <property type="evidence" value="ECO:0007669"/>
    <property type="project" value="TreeGrafter"/>
</dbReference>
<dbReference type="Gene3D" id="3.30.40.10">
    <property type="entry name" value="Zinc/RING finger domain, C3HC4 (zinc finger)"/>
    <property type="match status" value="1"/>
</dbReference>
<evidence type="ECO:0000256" key="12">
    <source>
        <dbReference type="ARBA" id="ARBA00022786"/>
    </source>
</evidence>
<name>A0A8T0BK55_SILME</name>
<keyword evidence="7" id="KW-0879">Wnt signaling pathway</keyword>
<evidence type="ECO:0000256" key="2">
    <source>
        <dbReference type="ARBA" id="ARBA00004496"/>
    </source>
</evidence>
<dbReference type="Gene3D" id="1.10.8.10">
    <property type="entry name" value="DNA helicase RuvA subunit, C-terminal domain"/>
    <property type="match status" value="1"/>
</dbReference>
<dbReference type="Pfam" id="PF00653">
    <property type="entry name" value="BIR"/>
    <property type="match status" value="3"/>
</dbReference>
<evidence type="ECO:0000313" key="21">
    <source>
        <dbReference type="Proteomes" id="UP000606274"/>
    </source>
</evidence>
<keyword evidence="8" id="KW-0053">Apoptosis</keyword>
<comment type="similarity">
    <text evidence="3">Belongs to the IAP family.</text>
</comment>
<dbReference type="EMBL" id="JABFDY010000005">
    <property type="protein sequence ID" value="KAF7707434.1"/>
    <property type="molecule type" value="Genomic_DNA"/>
</dbReference>
<dbReference type="SUPFAM" id="SSF57924">
    <property type="entry name" value="Inhibitor of apoptosis (IAP) repeat"/>
    <property type="match status" value="3"/>
</dbReference>
<dbReference type="SMART" id="SM00238">
    <property type="entry name" value="BIR"/>
    <property type="match status" value="3"/>
</dbReference>
<comment type="caution">
    <text evidence="20">The sequence shown here is derived from an EMBL/GenBank/DDBJ whole genome shotgun (WGS) entry which is preliminary data.</text>
</comment>
<evidence type="ECO:0000256" key="4">
    <source>
        <dbReference type="ARBA" id="ARBA00012483"/>
    </source>
</evidence>
<evidence type="ECO:0000256" key="18">
    <source>
        <dbReference type="PROSITE-ProRule" id="PRU00175"/>
    </source>
</evidence>
<evidence type="ECO:0000259" key="19">
    <source>
        <dbReference type="PROSITE" id="PS50089"/>
    </source>
</evidence>
<dbReference type="OrthoDB" id="5855668at2759"/>
<dbReference type="GO" id="GO:0061630">
    <property type="term" value="F:ubiquitin protein ligase activity"/>
    <property type="evidence" value="ECO:0007669"/>
    <property type="project" value="UniProtKB-EC"/>
</dbReference>
<dbReference type="PROSITE" id="PS50143">
    <property type="entry name" value="BIR_REPEAT_2"/>
    <property type="match status" value="3"/>
</dbReference>
<dbReference type="FunFam" id="1.10.1170.10:FF:000002">
    <property type="entry name" value="Baculoviral IAP repeat containing 7"/>
    <property type="match status" value="1"/>
</dbReference>
<evidence type="ECO:0000256" key="17">
    <source>
        <dbReference type="ARBA" id="ARBA00044244"/>
    </source>
</evidence>
<keyword evidence="12" id="KW-0833">Ubl conjugation pathway</keyword>